<dbReference type="AlphaFoldDB" id="A0A4Y7PQR3"/>
<feature type="region of interest" description="Disordered" evidence="1">
    <location>
        <begin position="346"/>
        <end position="420"/>
    </location>
</feature>
<dbReference type="STRING" id="50990.A0A4Y7PQR3"/>
<dbReference type="Proteomes" id="UP000294933">
    <property type="component" value="Unassembled WGS sequence"/>
</dbReference>
<evidence type="ECO:0000256" key="1">
    <source>
        <dbReference type="SAM" id="MobiDB-lite"/>
    </source>
</evidence>
<reference evidence="2 3" key="1">
    <citation type="submission" date="2018-06" db="EMBL/GenBank/DDBJ databases">
        <title>A transcriptomic atlas of mushroom development highlights an independent origin of complex multicellularity.</title>
        <authorList>
            <consortium name="DOE Joint Genome Institute"/>
            <person name="Krizsan K."/>
            <person name="Almasi E."/>
            <person name="Merenyi Z."/>
            <person name="Sahu N."/>
            <person name="Viragh M."/>
            <person name="Koszo T."/>
            <person name="Mondo S."/>
            <person name="Kiss B."/>
            <person name="Balint B."/>
            <person name="Kues U."/>
            <person name="Barry K."/>
            <person name="Hegedus J.C."/>
            <person name="Henrissat B."/>
            <person name="Johnson J."/>
            <person name="Lipzen A."/>
            <person name="Ohm R."/>
            <person name="Nagy I."/>
            <person name="Pangilinan J."/>
            <person name="Yan J."/>
            <person name="Xiong Y."/>
            <person name="Grigoriev I.V."/>
            <person name="Hibbett D.S."/>
            <person name="Nagy L.G."/>
        </authorList>
    </citation>
    <scope>NUCLEOTIDE SEQUENCE [LARGE SCALE GENOMIC DNA]</scope>
    <source>
        <strain evidence="2 3">SZMC22713</strain>
    </source>
</reference>
<dbReference type="OrthoDB" id="2657487at2759"/>
<accession>A0A4Y7PQR3</accession>
<evidence type="ECO:0000313" key="3">
    <source>
        <dbReference type="Proteomes" id="UP000294933"/>
    </source>
</evidence>
<protein>
    <submittedName>
        <fullName evidence="2">Uncharacterized protein</fullName>
    </submittedName>
</protein>
<feature type="region of interest" description="Disordered" evidence="1">
    <location>
        <begin position="1"/>
        <end position="31"/>
    </location>
</feature>
<proteinExistence type="predicted"/>
<dbReference type="VEuPathDB" id="FungiDB:BD410DRAFT_729489"/>
<dbReference type="EMBL" id="ML170216">
    <property type="protein sequence ID" value="TDL17783.1"/>
    <property type="molecule type" value="Genomic_DNA"/>
</dbReference>
<name>A0A4Y7PQR3_9AGAM</name>
<keyword evidence="3" id="KW-1185">Reference proteome</keyword>
<gene>
    <name evidence="2" type="ORF">BD410DRAFT_729489</name>
</gene>
<evidence type="ECO:0000313" key="2">
    <source>
        <dbReference type="EMBL" id="TDL17783.1"/>
    </source>
</evidence>
<feature type="compositionally biased region" description="Low complexity" evidence="1">
    <location>
        <begin position="400"/>
        <end position="412"/>
    </location>
</feature>
<organism evidence="2 3">
    <name type="scientific">Rickenella mellea</name>
    <dbReference type="NCBI Taxonomy" id="50990"/>
    <lineage>
        <taxon>Eukaryota</taxon>
        <taxon>Fungi</taxon>
        <taxon>Dikarya</taxon>
        <taxon>Basidiomycota</taxon>
        <taxon>Agaricomycotina</taxon>
        <taxon>Agaricomycetes</taxon>
        <taxon>Hymenochaetales</taxon>
        <taxon>Rickenellaceae</taxon>
        <taxon>Rickenella</taxon>
    </lineage>
</organism>
<sequence>MPPYFYNDVQPKKPKQGLTRSGPRVKLTKEARAQATARQRERSQAYSKDLDDAWTTLGGTVENLAKDHGKSVVAVQADLALGRAQVTRPHVEKTSAWNAFLWKKAQERKEAGKDSLGREALRDLATNYRPIYELLTDQEKQVIIRELDEHKATEAKSERANNKSKVKDITHTISAVEKELTNLNFRTGAEVLLFVARGSTNLSMKGAYFVTPRLEGFLGSIQQDPQDLLMRMEGFAVQGLKGTAHSHKARMSSIRTELRAEIQQALVNMSGQPEARMKWKNFWRDIVSKYHVVVDGWPEHIQFGNLSDVVTSLADLETLLRKWRSGAIHFRSISEEEFKQMLDKRNEQIENGEIDEPPRKARSDKGRKRQRSSSSADAGPRKRKVKITSSETVDSDGDGSDSSSSDVASSAETVDDGDSE</sequence>